<feature type="domain" description="VWFA" evidence="2">
    <location>
        <begin position="236"/>
        <end position="399"/>
    </location>
</feature>
<dbReference type="InterPro" id="IPR036465">
    <property type="entry name" value="vWFA_dom_sf"/>
</dbReference>
<evidence type="ECO:0000256" key="1">
    <source>
        <dbReference type="SAM" id="Phobius"/>
    </source>
</evidence>
<dbReference type="AlphaFoldDB" id="A0A1Y6CN34"/>
<dbReference type="Proteomes" id="UP000192907">
    <property type="component" value="Unassembled WGS sequence"/>
</dbReference>
<evidence type="ECO:0000259" key="2">
    <source>
        <dbReference type="PROSITE" id="PS50234"/>
    </source>
</evidence>
<dbReference type="RefSeq" id="WP_132325306.1">
    <property type="nucleotide sequence ID" value="NZ_FWZT01000032.1"/>
</dbReference>
<dbReference type="Gene3D" id="3.40.50.410">
    <property type="entry name" value="von Willebrand factor, type A domain"/>
    <property type="match status" value="1"/>
</dbReference>
<keyword evidence="1" id="KW-0812">Transmembrane</keyword>
<dbReference type="PANTHER" id="PTHR24020:SF84">
    <property type="entry name" value="VWFA DOMAIN-CONTAINING PROTEIN"/>
    <property type="match status" value="1"/>
</dbReference>
<protein>
    <submittedName>
        <fullName evidence="3">von Willebrand factor type A domain-containing protein</fullName>
    </submittedName>
</protein>
<dbReference type="SUPFAM" id="SSF53300">
    <property type="entry name" value="vWA-like"/>
    <property type="match status" value="1"/>
</dbReference>
<organism evidence="3 4">
    <name type="scientific">Pseudobacteriovorax antillogorgiicola</name>
    <dbReference type="NCBI Taxonomy" id="1513793"/>
    <lineage>
        <taxon>Bacteria</taxon>
        <taxon>Pseudomonadati</taxon>
        <taxon>Bdellovibrionota</taxon>
        <taxon>Oligoflexia</taxon>
        <taxon>Oligoflexales</taxon>
        <taxon>Pseudobacteriovoracaceae</taxon>
        <taxon>Pseudobacteriovorax</taxon>
    </lineage>
</organism>
<dbReference type="CDD" id="cd00198">
    <property type="entry name" value="vWFA"/>
    <property type="match status" value="1"/>
</dbReference>
<dbReference type="PROSITE" id="PS50234">
    <property type="entry name" value="VWFA"/>
    <property type="match status" value="1"/>
</dbReference>
<evidence type="ECO:0000313" key="3">
    <source>
        <dbReference type="EMBL" id="SMF78142.1"/>
    </source>
</evidence>
<accession>A0A1Y6CN34</accession>
<dbReference type="PANTHER" id="PTHR24020">
    <property type="entry name" value="COLLAGEN ALPHA"/>
    <property type="match status" value="1"/>
</dbReference>
<dbReference type="EMBL" id="FWZT01000032">
    <property type="protein sequence ID" value="SMF78142.1"/>
    <property type="molecule type" value="Genomic_DNA"/>
</dbReference>
<name>A0A1Y6CN34_9BACT</name>
<evidence type="ECO:0000313" key="4">
    <source>
        <dbReference type="Proteomes" id="UP000192907"/>
    </source>
</evidence>
<gene>
    <name evidence="3" type="ORF">SAMN06296036_13230</name>
</gene>
<dbReference type="InterPro" id="IPR050525">
    <property type="entry name" value="ECM_Assembly_Org"/>
</dbReference>
<proteinExistence type="predicted"/>
<dbReference type="InterPro" id="IPR002035">
    <property type="entry name" value="VWF_A"/>
</dbReference>
<keyword evidence="1" id="KW-0472">Membrane</keyword>
<dbReference type="SMART" id="SM00327">
    <property type="entry name" value="VWA"/>
    <property type="match status" value="1"/>
</dbReference>
<dbReference type="Pfam" id="PF00092">
    <property type="entry name" value="VWA"/>
    <property type="match status" value="1"/>
</dbReference>
<sequence>MLKDESGISTVMMVMIGALVMSTVGSTIILLDKRKTYLEIVRMQTRLELTERQVKETATSLGALRVSGNKMGAGHPLYQCIEAQSCIHMNFFQPYTLYDAGGRRVSGRRTLAGEPCDGECPLDIETRFRISCGGGQSRCNQPAEVETQYSLRKDSKVYFGNRKFQEIEGTVSAATFVCPEDEYVTSISEDGQISCSGALDERFVSICPPGSAAYGMDARGLFKCAPVVDYCQEPIAFAYVIDTSGSMRRGKLDAAKTSSKSLLGNLETGDRASLTRYSSSAESVQSLTKNTNDVISSLNQLKARGFTNMTEGLRLGAQSLQGIAKDHPVMVFLSDGYHNRGDVDPIVEAQKVKDSGVRIFTVGYGKKPDEDRLQKIATAPADYFRAENASQLQKVLANISTIMCRE</sequence>
<feature type="transmembrane region" description="Helical" evidence="1">
    <location>
        <begin position="6"/>
        <end position="31"/>
    </location>
</feature>
<reference evidence="4" key="1">
    <citation type="submission" date="2017-04" db="EMBL/GenBank/DDBJ databases">
        <authorList>
            <person name="Varghese N."/>
            <person name="Submissions S."/>
        </authorList>
    </citation>
    <scope>NUCLEOTIDE SEQUENCE [LARGE SCALE GENOMIC DNA]</scope>
    <source>
        <strain evidence="4">RKEM611</strain>
    </source>
</reference>
<dbReference type="STRING" id="1513793.SAMN06296036_13230"/>
<dbReference type="OrthoDB" id="9781333at2"/>
<keyword evidence="1" id="KW-1133">Transmembrane helix</keyword>
<keyword evidence="4" id="KW-1185">Reference proteome</keyword>